<evidence type="ECO:0000256" key="2">
    <source>
        <dbReference type="ARBA" id="ARBA00022448"/>
    </source>
</evidence>
<keyword evidence="3 6" id="KW-0812">Transmembrane</keyword>
<dbReference type="Pfam" id="PF00209">
    <property type="entry name" value="SNF"/>
    <property type="match status" value="1"/>
</dbReference>
<dbReference type="PANTHER" id="PTHR11616">
    <property type="entry name" value="SODIUM/CHLORIDE DEPENDENT TRANSPORTER"/>
    <property type="match status" value="1"/>
</dbReference>
<dbReference type="SUPFAM" id="SSF161070">
    <property type="entry name" value="SNF-like"/>
    <property type="match status" value="1"/>
</dbReference>
<feature type="transmembrane region" description="Helical" evidence="6">
    <location>
        <begin position="407"/>
        <end position="428"/>
    </location>
</feature>
<dbReference type="InterPro" id="IPR000175">
    <property type="entry name" value="Na/ntran_symport"/>
</dbReference>
<feature type="transmembrane region" description="Helical" evidence="6">
    <location>
        <begin position="377"/>
        <end position="401"/>
    </location>
</feature>
<feature type="transmembrane region" description="Helical" evidence="6">
    <location>
        <begin position="536"/>
        <end position="557"/>
    </location>
</feature>
<feature type="transmembrane region" description="Helical" evidence="6">
    <location>
        <begin position="20"/>
        <end position="38"/>
    </location>
</feature>
<reference evidence="7 8" key="1">
    <citation type="submission" date="2014-11" db="EMBL/GenBank/DDBJ databases">
        <authorList>
            <person name="Zhu J."/>
            <person name="Qi W."/>
            <person name="Song R."/>
        </authorList>
    </citation>
    <scope>NUCLEOTIDE SEQUENCE [LARGE SCALE GENOMIC DNA]</scope>
</reference>
<dbReference type="PhylomeDB" id="A0A0G4E8I8"/>
<feature type="transmembrane region" description="Helical" evidence="6">
    <location>
        <begin position="333"/>
        <end position="356"/>
    </location>
</feature>
<evidence type="ECO:0000256" key="3">
    <source>
        <dbReference type="ARBA" id="ARBA00022692"/>
    </source>
</evidence>
<gene>
    <name evidence="7" type="ORF">Vbra_20049</name>
</gene>
<feature type="transmembrane region" description="Helical" evidence="6">
    <location>
        <begin position="276"/>
        <end position="301"/>
    </location>
</feature>
<accession>A0A0G4E8I8</accession>
<feature type="transmembrane region" description="Helical" evidence="6">
    <location>
        <begin position="194"/>
        <end position="212"/>
    </location>
</feature>
<evidence type="ECO:0000256" key="1">
    <source>
        <dbReference type="ARBA" id="ARBA00004141"/>
    </source>
</evidence>
<evidence type="ECO:0000256" key="4">
    <source>
        <dbReference type="ARBA" id="ARBA00022989"/>
    </source>
</evidence>
<dbReference type="EMBL" id="CDMY01000047">
    <property type="protein sequence ID" value="CEL92094.1"/>
    <property type="molecule type" value="Genomic_DNA"/>
</dbReference>
<evidence type="ECO:0000313" key="8">
    <source>
        <dbReference type="Proteomes" id="UP000041254"/>
    </source>
</evidence>
<dbReference type="AlphaFoldDB" id="A0A0G4E8I8"/>
<dbReference type="PRINTS" id="PR00176">
    <property type="entry name" value="NANEUSMPORT"/>
</dbReference>
<keyword evidence="5 6" id="KW-0472">Membrane</keyword>
<feature type="transmembrane region" description="Helical" evidence="6">
    <location>
        <begin position="475"/>
        <end position="492"/>
    </location>
</feature>
<feature type="transmembrane region" description="Helical" evidence="6">
    <location>
        <begin position="247"/>
        <end position="264"/>
    </location>
</feature>
<dbReference type="NCBIfam" id="NF037979">
    <property type="entry name" value="Na_transp"/>
    <property type="match status" value="1"/>
</dbReference>
<organism evidence="7 8">
    <name type="scientific">Vitrella brassicaformis (strain CCMP3155)</name>
    <dbReference type="NCBI Taxonomy" id="1169540"/>
    <lineage>
        <taxon>Eukaryota</taxon>
        <taxon>Sar</taxon>
        <taxon>Alveolata</taxon>
        <taxon>Colpodellida</taxon>
        <taxon>Vitrellaceae</taxon>
        <taxon>Vitrella</taxon>
    </lineage>
</organism>
<evidence type="ECO:0000313" key="7">
    <source>
        <dbReference type="EMBL" id="CEL92094.1"/>
    </source>
</evidence>
<evidence type="ECO:0008006" key="9">
    <source>
        <dbReference type="Google" id="ProtNLM"/>
    </source>
</evidence>
<proteinExistence type="predicted"/>
<feature type="transmembrane region" description="Helical" evidence="6">
    <location>
        <begin position="163"/>
        <end position="182"/>
    </location>
</feature>
<feature type="transmembrane region" description="Helical" evidence="6">
    <location>
        <begin position="50"/>
        <end position="72"/>
    </location>
</feature>
<dbReference type="STRING" id="1169540.A0A0G4E8I8"/>
<dbReference type="PANTHER" id="PTHR11616:SF240">
    <property type="entry name" value="BLOATED TUBULES, ISOFORM B-RELATED"/>
    <property type="match status" value="1"/>
</dbReference>
<dbReference type="OrthoDB" id="6581954at2759"/>
<dbReference type="GO" id="GO:0005886">
    <property type="term" value="C:plasma membrane"/>
    <property type="evidence" value="ECO:0007669"/>
    <property type="project" value="TreeGrafter"/>
</dbReference>
<keyword evidence="4 6" id="KW-1133">Transmembrane helix</keyword>
<keyword evidence="8" id="KW-1185">Reference proteome</keyword>
<dbReference type="PROSITE" id="PS50267">
    <property type="entry name" value="NA_NEUROTRAN_SYMP_3"/>
    <property type="match status" value="1"/>
</dbReference>
<feature type="transmembrane region" description="Helical" evidence="6">
    <location>
        <begin position="440"/>
        <end position="463"/>
    </location>
</feature>
<dbReference type="Proteomes" id="UP000041254">
    <property type="component" value="Unassembled WGS sequence"/>
</dbReference>
<evidence type="ECO:0000256" key="6">
    <source>
        <dbReference type="SAM" id="Phobius"/>
    </source>
</evidence>
<feature type="transmembrane region" description="Helical" evidence="6">
    <location>
        <begin position="93"/>
        <end position="117"/>
    </location>
</feature>
<comment type="subcellular location">
    <subcellularLocation>
        <location evidence="1">Membrane</location>
        <topology evidence="1">Multi-pass membrane protein</topology>
    </subcellularLocation>
</comment>
<protein>
    <recommendedName>
        <fullName evidence="9">Transporter</fullName>
    </recommendedName>
</protein>
<evidence type="ECO:0000256" key="5">
    <source>
        <dbReference type="ARBA" id="ARBA00023136"/>
    </source>
</evidence>
<dbReference type="VEuPathDB" id="CryptoDB:Vbra_20049"/>
<keyword evidence="2" id="KW-0813">Transport</keyword>
<dbReference type="InterPro" id="IPR037272">
    <property type="entry name" value="SNS_sf"/>
</dbReference>
<sequence length="670" mass="72272">MMEAVKAPDSDRERWSSRAAFICAAVGSAVGLGNLWRFPYLSFKWGGGAFFIPFVLALFFLGIPLMTLELALGQVFQGSDFVAWASIHRRLRGIGASGCFGAFVLATYYNLIISWALRYFVASFNPTLPWVAATDSTALTASTDFFDNSVVMAGEAAVGAQDFLLYTFYGMIVVWILIWLSLFRGVFVTGRVTYFTMLMPFILIVILMIRGLTLDGAGVGVEAYIGKWNLSVLKDEPIVWSEATSQVFFSLSLCFGVLTAYASYNRKSCNVAQDSLIISFCDFLTSFVAGFAVFSVLGHLADQAGVNLGYLPVDGPGLVFTAYPVALSLLPGSHVWCVLFFLTLVLLGIDSAFSLIEASVTALMDSIVLRRVKRWRVVTAMCLAGLAVSCVYATDIGLFLLDAVDFYLNNVAFLFIGLIHAVAGGWVYNFQLVGEKVGYVAEVCAMAAWLGGAFVGMMVGLGAEDTAVGSTAGPLVGAVIMVLGSATALGLTKAKDMSLEKRAWWLYLGTIETLRMDLNTVCAQGNNWPITIVWSLLLKFFIPPATLILMGLVFWSSTQPFGRYAGYPAYLQAVGLALAFICIMLTFTGIVMPDVYSCFHPVEEVALKEDELMTENGIDKAADGKVSQQLLTDRIAATTVDSGAPPTPYSETVSVAGGGGLTTADFMSKV</sequence>
<dbReference type="GO" id="GO:0035725">
    <property type="term" value="P:sodium ion transmembrane transport"/>
    <property type="evidence" value="ECO:0007669"/>
    <property type="project" value="TreeGrafter"/>
</dbReference>
<dbReference type="OMA" id="YHNNFER"/>
<name>A0A0G4E8I8_VITBC</name>
<dbReference type="InParanoid" id="A0A0G4E8I8"/>
<feature type="transmembrane region" description="Helical" evidence="6">
    <location>
        <begin position="569"/>
        <end position="591"/>
    </location>
</feature>